<dbReference type="InParanoid" id="A0A194YU70"/>
<dbReference type="Gramene" id="KXG31395">
    <property type="protein sequence ID" value="KXG31395"/>
    <property type="gene ID" value="SORBI_3004G351000"/>
</dbReference>
<reference evidence="1 2" key="1">
    <citation type="journal article" date="2009" name="Nature">
        <title>The Sorghum bicolor genome and the diversification of grasses.</title>
        <authorList>
            <person name="Paterson A.H."/>
            <person name="Bowers J.E."/>
            <person name="Bruggmann R."/>
            <person name="Dubchak I."/>
            <person name="Grimwood J."/>
            <person name="Gundlach H."/>
            <person name="Haberer G."/>
            <person name="Hellsten U."/>
            <person name="Mitros T."/>
            <person name="Poliakov A."/>
            <person name="Schmutz J."/>
            <person name="Spannagl M."/>
            <person name="Tang H."/>
            <person name="Wang X."/>
            <person name="Wicker T."/>
            <person name="Bharti A.K."/>
            <person name="Chapman J."/>
            <person name="Feltus F.A."/>
            <person name="Gowik U."/>
            <person name="Grigoriev I.V."/>
            <person name="Lyons E."/>
            <person name="Maher C.A."/>
            <person name="Martis M."/>
            <person name="Narechania A."/>
            <person name="Otillar R.P."/>
            <person name="Penning B.W."/>
            <person name="Salamov A.A."/>
            <person name="Wang Y."/>
            <person name="Zhang L."/>
            <person name="Carpita N.C."/>
            <person name="Freeling M."/>
            <person name="Gingle A.R."/>
            <person name="Hash C.T."/>
            <person name="Keller B."/>
            <person name="Klein P."/>
            <person name="Kresovich S."/>
            <person name="McCann M.C."/>
            <person name="Ming R."/>
            <person name="Peterson D.G."/>
            <person name="Mehboob-ur-Rahman"/>
            <person name="Ware D."/>
            <person name="Westhoff P."/>
            <person name="Mayer K.F."/>
            <person name="Messing J."/>
            <person name="Rokhsar D.S."/>
        </authorList>
    </citation>
    <scope>NUCLEOTIDE SEQUENCE [LARGE SCALE GENOMIC DNA]</scope>
    <source>
        <strain evidence="2">cv. BTx623</strain>
    </source>
</reference>
<dbReference type="Proteomes" id="UP000000768">
    <property type="component" value="Chromosome 4"/>
</dbReference>
<proteinExistence type="predicted"/>
<dbReference type="AlphaFoldDB" id="A0A194YU70"/>
<gene>
    <name evidence="1" type="ORF">SORBI_3004G351000</name>
</gene>
<name>A0A194YU70_SORBI</name>
<accession>A0A194YU70</accession>
<keyword evidence="2" id="KW-1185">Reference proteome</keyword>
<organism evidence="1 2">
    <name type="scientific">Sorghum bicolor</name>
    <name type="common">Sorghum</name>
    <name type="synonym">Sorghum vulgare</name>
    <dbReference type="NCBI Taxonomy" id="4558"/>
    <lineage>
        <taxon>Eukaryota</taxon>
        <taxon>Viridiplantae</taxon>
        <taxon>Streptophyta</taxon>
        <taxon>Embryophyta</taxon>
        <taxon>Tracheophyta</taxon>
        <taxon>Spermatophyta</taxon>
        <taxon>Magnoliopsida</taxon>
        <taxon>Liliopsida</taxon>
        <taxon>Poales</taxon>
        <taxon>Poaceae</taxon>
        <taxon>PACMAD clade</taxon>
        <taxon>Panicoideae</taxon>
        <taxon>Andropogonodae</taxon>
        <taxon>Andropogoneae</taxon>
        <taxon>Sorghinae</taxon>
        <taxon>Sorghum</taxon>
    </lineage>
</organism>
<dbReference type="EMBL" id="CM000763">
    <property type="protein sequence ID" value="KXG31395.1"/>
    <property type="molecule type" value="Genomic_DNA"/>
</dbReference>
<reference evidence="2" key="2">
    <citation type="journal article" date="2018" name="Plant J.">
        <title>The Sorghum bicolor reference genome: improved assembly, gene annotations, a transcriptome atlas, and signatures of genome organization.</title>
        <authorList>
            <person name="McCormick R.F."/>
            <person name="Truong S.K."/>
            <person name="Sreedasyam A."/>
            <person name="Jenkins J."/>
            <person name="Shu S."/>
            <person name="Sims D."/>
            <person name="Kennedy M."/>
            <person name="Amirebrahimi M."/>
            <person name="Weers B.D."/>
            <person name="McKinley B."/>
            <person name="Mattison A."/>
            <person name="Morishige D.T."/>
            <person name="Grimwood J."/>
            <person name="Schmutz J."/>
            <person name="Mullet J.E."/>
        </authorList>
    </citation>
    <scope>NUCLEOTIDE SEQUENCE [LARGE SCALE GENOMIC DNA]</scope>
    <source>
        <strain evidence="2">cv. BTx623</strain>
    </source>
</reference>
<evidence type="ECO:0000313" key="1">
    <source>
        <dbReference type="EMBL" id="KXG31395.1"/>
    </source>
</evidence>
<protein>
    <submittedName>
        <fullName evidence="1">Uncharacterized protein</fullName>
    </submittedName>
</protein>
<evidence type="ECO:0000313" key="2">
    <source>
        <dbReference type="Proteomes" id="UP000000768"/>
    </source>
</evidence>
<sequence length="52" mass="6009">MFSWRSHFSVKSRGARAVSEKPKWLRLLRRSHAKHPLNAHDSFGSQLGLHTV</sequence>